<keyword evidence="1" id="KW-0472">Membrane</keyword>
<evidence type="ECO:0000313" key="3">
    <source>
        <dbReference type="Proteomes" id="UP001314796"/>
    </source>
</evidence>
<gene>
    <name evidence="2" type="ORF">JOC73_002651</name>
</gene>
<comment type="caution">
    <text evidence="2">The sequence shown here is derived from an EMBL/GenBank/DDBJ whole genome shotgun (WGS) entry which is preliminary data.</text>
</comment>
<evidence type="ECO:0000256" key="1">
    <source>
        <dbReference type="SAM" id="Phobius"/>
    </source>
</evidence>
<dbReference type="EMBL" id="JAFBEE010000023">
    <property type="protein sequence ID" value="MBM7616075.1"/>
    <property type="molecule type" value="Genomic_DNA"/>
</dbReference>
<accession>A0ABS2NSY9</accession>
<dbReference type="PROSITE" id="PS51257">
    <property type="entry name" value="PROKAR_LIPOPROTEIN"/>
    <property type="match status" value="1"/>
</dbReference>
<evidence type="ECO:0000313" key="2">
    <source>
        <dbReference type="EMBL" id="MBM7616075.1"/>
    </source>
</evidence>
<reference evidence="2 3" key="1">
    <citation type="submission" date="2021-01" db="EMBL/GenBank/DDBJ databases">
        <title>Genomic Encyclopedia of Type Strains, Phase IV (KMG-IV): sequencing the most valuable type-strain genomes for metagenomic binning, comparative biology and taxonomic classification.</title>
        <authorList>
            <person name="Goeker M."/>
        </authorList>
    </citation>
    <scope>NUCLEOTIDE SEQUENCE [LARGE SCALE GENOMIC DNA]</scope>
    <source>
        <strain evidence="2 3">DSM 25890</strain>
    </source>
</reference>
<feature type="transmembrane region" description="Helical" evidence="1">
    <location>
        <begin position="58"/>
        <end position="77"/>
    </location>
</feature>
<dbReference type="RefSeq" id="WP_204403940.1">
    <property type="nucleotide sequence ID" value="NZ_JAFBEE010000023.1"/>
</dbReference>
<keyword evidence="1" id="KW-0812">Transmembrane</keyword>
<organism evidence="2 3">
    <name type="scientific">Alkaliphilus hydrothermalis</name>
    <dbReference type="NCBI Taxonomy" id="1482730"/>
    <lineage>
        <taxon>Bacteria</taxon>
        <taxon>Bacillati</taxon>
        <taxon>Bacillota</taxon>
        <taxon>Clostridia</taxon>
        <taxon>Peptostreptococcales</taxon>
        <taxon>Natronincolaceae</taxon>
        <taxon>Alkaliphilus</taxon>
    </lineage>
</organism>
<name>A0ABS2NSY9_9FIRM</name>
<sequence>MSEVAKKNNDFLSQFFGGIGCGKDNTFLICIVVVLCLFGGGFKGGCGGKGGFDKLFDENLILILVLLLILFGGTGSFKF</sequence>
<keyword evidence="3" id="KW-1185">Reference proteome</keyword>
<dbReference type="Proteomes" id="UP001314796">
    <property type="component" value="Unassembled WGS sequence"/>
</dbReference>
<protein>
    <recommendedName>
        <fullName evidence="4">Sporulation protein YjcZ</fullName>
    </recommendedName>
</protein>
<proteinExistence type="predicted"/>
<keyword evidence="1" id="KW-1133">Transmembrane helix</keyword>
<feature type="transmembrane region" description="Helical" evidence="1">
    <location>
        <begin position="26"/>
        <end position="46"/>
    </location>
</feature>
<evidence type="ECO:0008006" key="4">
    <source>
        <dbReference type="Google" id="ProtNLM"/>
    </source>
</evidence>